<evidence type="ECO:0000313" key="4">
    <source>
        <dbReference type="RefSeq" id="XP_018320660.1"/>
    </source>
</evidence>
<feature type="compositionally biased region" description="Pro residues" evidence="2">
    <location>
        <begin position="152"/>
        <end position="168"/>
    </location>
</feature>
<keyword evidence="3" id="KW-1185">Reference proteome</keyword>
<dbReference type="InterPro" id="IPR011993">
    <property type="entry name" value="PH-like_dom_sf"/>
</dbReference>
<dbReference type="InParanoid" id="A0A1W4WKU6"/>
<name>A0A1W4WKU6_AGRPL</name>
<dbReference type="RefSeq" id="XP_018320660.1">
    <property type="nucleotide sequence ID" value="XM_018465158.2"/>
</dbReference>
<dbReference type="GO" id="GO:0005737">
    <property type="term" value="C:cytoplasm"/>
    <property type="evidence" value="ECO:0007669"/>
    <property type="project" value="TreeGrafter"/>
</dbReference>
<dbReference type="Proteomes" id="UP000192223">
    <property type="component" value="Unplaced"/>
</dbReference>
<dbReference type="PANTHER" id="PTHR12345:SF11">
    <property type="entry name" value="FI13065P"/>
    <property type="match status" value="1"/>
</dbReference>
<protein>
    <submittedName>
        <fullName evidence="4">Uncharacterized protein LOC108733830</fullName>
    </submittedName>
</protein>
<proteinExistence type="predicted"/>
<keyword evidence="1" id="KW-0677">Repeat</keyword>
<dbReference type="STRING" id="224129.A0A1W4WKU6"/>
<dbReference type="KEGG" id="apln:108733830"/>
<organism evidence="3 4">
    <name type="scientific">Agrilus planipennis</name>
    <name type="common">Emerald ash borer</name>
    <name type="synonym">Agrilus marcopoli</name>
    <dbReference type="NCBI Taxonomy" id="224129"/>
    <lineage>
        <taxon>Eukaryota</taxon>
        <taxon>Metazoa</taxon>
        <taxon>Ecdysozoa</taxon>
        <taxon>Arthropoda</taxon>
        <taxon>Hexapoda</taxon>
        <taxon>Insecta</taxon>
        <taxon>Pterygota</taxon>
        <taxon>Neoptera</taxon>
        <taxon>Endopterygota</taxon>
        <taxon>Coleoptera</taxon>
        <taxon>Polyphaga</taxon>
        <taxon>Elateriformia</taxon>
        <taxon>Buprestoidea</taxon>
        <taxon>Buprestidae</taxon>
        <taxon>Agrilinae</taxon>
        <taxon>Agrilus</taxon>
    </lineage>
</organism>
<dbReference type="InterPro" id="IPR051230">
    <property type="entry name" value="APP-Binding"/>
</dbReference>
<reference evidence="4" key="1">
    <citation type="submission" date="2025-08" db="UniProtKB">
        <authorList>
            <consortium name="RefSeq"/>
        </authorList>
    </citation>
    <scope>IDENTIFICATION</scope>
    <source>
        <tissue evidence="4">Entire body</tissue>
    </source>
</reference>
<evidence type="ECO:0000313" key="3">
    <source>
        <dbReference type="Proteomes" id="UP000192223"/>
    </source>
</evidence>
<dbReference type="PANTHER" id="PTHR12345">
    <property type="entry name" value="SYNTENIN RELATED"/>
    <property type="match status" value="1"/>
</dbReference>
<dbReference type="GO" id="GO:0005886">
    <property type="term" value="C:plasma membrane"/>
    <property type="evidence" value="ECO:0007669"/>
    <property type="project" value="TreeGrafter"/>
</dbReference>
<dbReference type="SUPFAM" id="SSF50729">
    <property type="entry name" value="PH domain-like"/>
    <property type="match status" value="1"/>
</dbReference>
<accession>A0A1W4WKU6</accession>
<dbReference type="FunCoup" id="A0A1W4WKU6">
    <property type="interactions" value="231"/>
</dbReference>
<dbReference type="GeneID" id="108733830"/>
<gene>
    <name evidence="4" type="primary">LOC108733830</name>
</gene>
<sequence>MAEANIRHFGNSLFREIHKNTWLTKIPSKDPKKKKRVWTVFCVHDDTEVFLETYFDNKSAISHKPEWFICLNNTKHVSPTICAHEQEYEFVITLSTDVVRLAAPTRELMLDWVESLRAKLYELKILSPRENIYSKLPESRTNPLLPTRDPTSPLPPPPSIPPTVPPGVEPLISSEFQNEDRPETNQTPLLLTNNHRSLQRGISLPEGTNVSDQNISEAVVERNEENVTIIQVEGNSTSENDIFNFDLNNLNVSSSTNASICPGSAPPPDARNTYYERLFNNQQPGPSNRAVLVQRSNSSPRRLQPAPQPYRTLREQQVLQLQKEMKHPAGVRLQLRRKDCINSIALADAMGHVWVCGWKQKEHPMLYNALHIGDQLLNIEGISIQNVNDANKILRSICSLYVNVIIKRVPFGQVLVIRRDFDGQSLGIIQEGSTAVIQTVENGSLAAKHGLSAKARTCDGLSFTNWVLTEINGRPLNLFFKDNQVRDRLNSVGRDISILVQPLDLIKQLKKQMKSLRNYKDYLLQ</sequence>
<dbReference type="AlphaFoldDB" id="A0A1W4WKU6"/>
<feature type="region of interest" description="Disordered" evidence="2">
    <location>
        <begin position="136"/>
        <end position="171"/>
    </location>
</feature>
<dbReference type="Gene3D" id="2.30.29.30">
    <property type="entry name" value="Pleckstrin-homology domain (PH domain)/Phosphotyrosine-binding domain (PTB)"/>
    <property type="match status" value="1"/>
</dbReference>
<dbReference type="OrthoDB" id="6126662at2759"/>
<evidence type="ECO:0000256" key="1">
    <source>
        <dbReference type="ARBA" id="ARBA00022737"/>
    </source>
</evidence>
<evidence type="ECO:0000256" key="2">
    <source>
        <dbReference type="SAM" id="MobiDB-lite"/>
    </source>
</evidence>